<reference evidence="1" key="1">
    <citation type="journal article" date="2018" name="Int. J. Syst. Evol. Microbiol.">
        <title>Neptunicella marina gen. nov., sp. nov., isolated from surface seawater.</title>
        <authorList>
            <person name="Liu X."/>
            <person name="Lai Q."/>
            <person name="Du Y."/>
            <person name="Zhang X."/>
            <person name="Liu Z."/>
            <person name="Sun F."/>
            <person name="Shao Z."/>
        </authorList>
    </citation>
    <scope>NUCLEOTIDE SEQUENCE</scope>
    <source>
        <strain evidence="1">S27-2</strain>
    </source>
</reference>
<evidence type="ECO:0000313" key="2">
    <source>
        <dbReference type="Proteomes" id="UP000601768"/>
    </source>
</evidence>
<gene>
    <name evidence="1" type="ORF">H8B19_10885</name>
</gene>
<accession>A0A8J6M2R1</accession>
<sequence>MKILIRDNGEDIVEFNQLNIQGRNAAGGYAFNIVLRGTRHGVEKNISIFDIRLSIALAEPIKPLVNLIPAFQQHIKCFPHPNNGEQLAFELVFSKEQINAIEEYRQSSDLKLNFGLYALTLTESVLTSSYDNSEVIVHREQWLKALNSAGFRQTMLFEVPLPSVSNDFVSLCSKAQEFIESGHYKESVIQCRHIIEKIESSREDKSLSSAANKKAHDRQERQGMNSIERLLSMREQLKNVCQLGAHGDESFTRSQAKSILAMTMALLAEPTIGFSE</sequence>
<proteinExistence type="predicted"/>
<keyword evidence="2" id="KW-1185">Reference proteome</keyword>
<reference evidence="1" key="2">
    <citation type="submission" date="2020-08" db="EMBL/GenBank/DDBJ databases">
        <authorList>
            <person name="Lai Q."/>
        </authorList>
    </citation>
    <scope>NUCLEOTIDE SEQUENCE</scope>
    <source>
        <strain evidence="1">S27-2</strain>
    </source>
</reference>
<organism evidence="1 2">
    <name type="scientific">Neptunicella marina</name>
    <dbReference type="NCBI Taxonomy" id="2125989"/>
    <lineage>
        <taxon>Bacteria</taxon>
        <taxon>Pseudomonadati</taxon>
        <taxon>Pseudomonadota</taxon>
        <taxon>Gammaproteobacteria</taxon>
        <taxon>Alteromonadales</taxon>
        <taxon>Alteromonadaceae</taxon>
        <taxon>Neptunicella</taxon>
    </lineage>
</organism>
<evidence type="ECO:0008006" key="3">
    <source>
        <dbReference type="Google" id="ProtNLM"/>
    </source>
</evidence>
<evidence type="ECO:0000313" key="1">
    <source>
        <dbReference type="EMBL" id="MBC3766387.1"/>
    </source>
</evidence>
<dbReference type="EMBL" id="JACNEP010000007">
    <property type="protein sequence ID" value="MBC3766387.1"/>
    <property type="molecule type" value="Genomic_DNA"/>
</dbReference>
<dbReference type="AlphaFoldDB" id="A0A8J6M2R1"/>
<protein>
    <recommendedName>
        <fullName evidence="3">DUF4145 domain-containing protein</fullName>
    </recommendedName>
</protein>
<comment type="caution">
    <text evidence="1">The sequence shown here is derived from an EMBL/GenBank/DDBJ whole genome shotgun (WGS) entry which is preliminary data.</text>
</comment>
<name>A0A8J6M2R1_9ALTE</name>
<dbReference type="RefSeq" id="WP_186506907.1">
    <property type="nucleotide sequence ID" value="NZ_JACNEP010000007.1"/>
</dbReference>
<dbReference type="Proteomes" id="UP000601768">
    <property type="component" value="Unassembled WGS sequence"/>
</dbReference>